<dbReference type="InterPro" id="IPR007060">
    <property type="entry name" value="FtsL/DivIC"/>
</dbReference>
<dbReference type="PANTHER" id="PTHR40027">
    <property type="entry name" value="CELL DIVISION PROTEIN DIVIC"/>
    <property type="match status" value="1"/>
</dbReference>
<dbReference type="Proteomes" id="UP000051048">
    <property type="component" value="Unassembled WGS sequence"/>
</dbReference>
<evidence type="ECO:0000313" key="3">
    <source>
        <dbReference type="EMBL" id="KRL79941.1"/>
    </source>
</evidence>
<dbReference type="EMBL" id="AZFH01000072">
    <property type="protein sequence ID" value="KRL79941.1"/>
    <property type="molecule type" value="Genomic_DNA"/>
</dbReference>
<proteinExistence type="predicted"/>
<evidence type="ECO:0000256" key="2">
    <source>
        <dbReference type="SAM" id="Phobius"/>
    </source>
</evidence>
<dbReference type="STRING" id="1423740.FC36_GL000154"/>
<dbReference type="RefSeq" id="WP_025021061.1">
    <property type="nucleotide sequence ID" value="NZ_AZFH01000072.1"/>
</dbReference>
<reference evidence="3 4" key="1">
    <citation type="journal article" date="2015" name="Genome Announc.">
        <title>Expanding the biotechnology potential of lactobacilli through comparative genomics of 213 strains and associated genera.</title>
        <authorList>
            <person name="Sun Z."/>
            <person name="Harris H.M."/>
            <person name="McCann A."/>
            <person name="Guo C."/>
            <person name="Argimon S."/>
            <person name="Zhang W."/>
            <person name="Yang X."/>
            <person name="Jeffery I.B."/>
            <person name="Cooney J.C."/>
            <person name="Kagawa T.F."/>
            <person name="Liu W."/>
            <person name="Song Y."/>
            <person name="Salvetti E."/>
            <person name="Wrobel A."/>
            <person name="Rasinkangas P."/>
            <person name="Parkhill J."/>
            <person name="Rea M.C."/>
            <person name="O'Sullivan O."/>
            <person name="Ritari J."/>
            <person name="Douillard F.P."/>
            <person name="Paul Ross R."/>
            <person name="Yang R."/>
            <person name="Briner A.E."/>
            <person name="Felis G.E."/>
            <person name="de Vos W.M."/>
            <person name="Barrangou R."/>
            <person name="Klaenhammer T.R."/>
            <person name="Caufield P.W."/>
            <person name="Cui Y."/>
            <person name="Zhang H."/>
            <person name="O'Toole P.W."/>
        </authorList>
    </citation>
    <scope>NUCLEOTIDE SEQUENCE [LARGE SCALE GENOMIC DNA]</scope>
    <source>
        <strain evidence="3 4">DSM 15833</strain>
    </source>
</reference>
<dbReference type="AlphaFoldDB" id="A0A0R1TNF0"/>
<organism evidence="3 4">
    <name type="scientific">Ligilactobacillus equi DSM 15833 = JCM 10991</name>
    <dbReference type="NCBI Taxonomy" id="1423740"/>
    <lineage>
        <taxon>Bacteria</taxon>
        <taxon>Bacillati</taxon>
        <taxon>Bacillota</taxon>
        <taxon>Bacilli</taxon>
        <taxon>Lactobacillales</taxon>
        <taxon>Lactobacillaceae</taxon>
        <taxon>Ligilactobacillus</taxon>
    </lineage>
</organism>
<dbReference type="PATRIC" id="fig|1423740.3.peg.163"/>
<gene>
    <name evidence="3" type="ORF">FC36_GL000154</name>
</gene>
<dbReference type="PANTHER" id="PTHR40027:SF1">
    <property type="entry name" value="CELL DIVISION PROTEIN DIVIC"/>
    <property type="match status" value="1"/>
</dbReference>
<comment type="caution">
    <text evidence="3">The sequence shown here is derived from an EMBL/GenBank/DDBJ whole genome shotgun (WGS) entry which is preliminary data.</text>
</comment>
<dbReference type="GO" id="GO:0051301">
    <property type="term" value="P:cell division"/>
    <property type="evidence" value="ECO:0007669"/>
    <property type="project" value="InterPro"/>
</dbReference>
<evidence type="ECO:0000256" key="1">
    <source>
        <dbReference type="SAM" id="Coils"/>
    </source>
</evidence>
<dbReference type="Pfam" id="PF04977">
    <property type="entry name" value="DivIC"/>
    <property type="match status" value="1"/>
</dbReference>
<keyword evidence="2" id="KW-1133">Transmembrane helix</keyword>
<protein>
    <recommendedName>
        <fullName evidence="5">Cell division protein DIVIC</fullName>
    </recommendedName>
</protein>
<feature type="coiled-coil region" evidence="1">
    <location>
        <begin position="81"/>
        <end position="108"/>
    </location>
</feature>
<sequence length="133" mass="16212">MKNMGNKAQIKVIENQHYIDKANKRNFEKYHLQRQMKLERDRIVHRWFWMLSLAFLGLVIIFCSFQVVNYKHRLYQVQQQEAVARKELAKEESKQAKLKQQVTQLKDMNYVEKIIRDKYNYTKKGETNYNLPN</sequence>
<dbReference type="InterPro" id="IPR039076">
    <property type="entry name" value="DivIC"/>
</dbReference>
<feature type="transmembrane region" description="Helical" evidence="2">
    <location>
        <begin position="47"/>
        <end position="68"/>
    </location>
</feature>
<name>A0A0R1TNF0_9LACO</name>
<evidence type="ECO:0000313" key="4">
    <source>
        <dbReference type="Proteomes" id="UP000051048"/>
    </source>
</evidence>
<keyword evidence="1" id="KW-0175">Coiled coil</keyword>
<accession>A0A0R1TNF0</accession>
<keyword evidence="2" id="KW-0472">Membrane</keyword>
<evidence type="ECO:0008006" key="5">
    <source>
        <dbReference type="Google" id="ProtNLM"/>
    </source>
</evidence>
<keyword evidence="2" id="KW-0812">Transmembrane</keyword>